<evidence type="ECO:0000256" key="3">
    <source>
        <dbReference type="ARBA" id="ARBA00022516"/>
    </source>
</evidence>
<evidence type="ECO:0000259" key="8">
    <source>
        <dbReference type="SMART" id="SM00563"/>
    </source>
</evidence>
<evidence type="ECO:0000256" key="6">
    <source>
        <dbReference type="ARBA" id="ARBA00023315"/>
    </source>
</evidence>
<protein>
    <recommendedName>
        <fullName evidence="7">1-acyl-sn-glycerol-3-phosphate acyltransferase</fullName>
        <ecNumber evidence="7">2.3.1.51</ecNumber>
    </recommendedName>
</protein>
<dbReference type="Proteomes" id="UP000675664">
    <property type="component" value="Unassembled WGS sequence"/>
</dbReference>
<accession>A0A8J8B1M2</accession>
<dbReference type="EC" id="2.3.1.51" evidence="7"/>
<feature type="domain" description="Phospholipid/glycerol acyltransferase" evidence="8">
    <location>
        <begin position="76"/>
        <end position="191"/>
    </location>
</feature>
<dbReference type="PANTHER" id="PTHR10434:SF64">
    <property type="entry name" value="1-ACYL-SN-GLYCEROL-3-PHOSPHATE ACYLTRANSFERASE-RELATED"/>
    <property type="match status" value="1"/>
</dbReference>
<dbReference type="PANTHER" id="PTHR10434">
    <property type="entry name" value="1-ACYL-SN-GLYCEROL-3-PHOSPHATE ACYLTRANSFERASE"/>
    <property type="match status" value="1"/>
</dbReference>
<dbReference type="RefSeq" id="WP_227018514.1">
    <property type="nucleotide sequence ID" value="NZ_JAGSND010000006.1"/>
</dbReference>
<reference evidence="9" key="2">
    <citation type="submission" date="2021-04" db="EMBL/GenBank/DDBJ databases">
        <authorList>
            <person name="Liu J."/>
        </authorList>
    </citation>
    <scope>NUCLEOTIDE SEQUENCE</scope>
    <source>
        <strain evidence="9">BAD-6</strain>
    </source>
</reference>
<keyword evidence="10" id="KW-1185">Reference proteome</keyword>
<comment type="catalytic activity">
    <reaction evidence="7">
        <text>a 1-acyl-sn-glycero-3-phosphate + an acyl-CoA = a 1,2-diacyl-sn-glycero-3-phosphate + CoA</text>
        <dbReference type="Rhea" id="RHEA:19709"/>
        <dbReference type="ChEBI" id="CHEBI:57287"/>
        <dbReference type="ChEBI" id="CHEBI:57970"/>
        <dbReference type="ChEBI" id="CHEBI:58342"/>
        <dbReference type="ChEBI" id="CHEBI:58608"/>
        <dbReference type="EC" id="2.3.1.51"/>
    </reaction>
</comment>
<evidence type="ECO:0000313" key="9">
    <source>
        <dbReference type="EMBL" id="MBR0598389.1"/>
    </source>
</evidence>
<organism evidence="9 10">
    <name type="scientific">Sinanaerobacter chloroacetimidivorans</name>
    <dbReference type="NCBI Taxonomy" id="2818044"/>
    <lineage>
        <taxon>Bacteria</taxon>
        <taxon>Bacillati</taxon>
        <taxon>Bacillota</taxon>
        <taxon>Clostridia</taxon>
        <taxon>Peptostreptococcales</taxon>
        <taxon>Anaerovoracaceae</taxon>
        <taxon>Sinanaerobacter</taxon>
    </lineage>
</organism>
<dbReference type="NCBIfam" id="TIGR00530">
    <property type="entry name" value="AGP_acyltrn"/>
    <property type="match status" value="1"/>
</dbReference>
<keyword evidence="4 7" id="KW-0808">Transferase</keyword>
<keyword evidence="6 7" id="KW-0012">Acyltransferase</keyword>
<gene>
    <name evidence="9" type="ORF">KCX82_10920</name>
</gene>
<evidence type="ECO:0000256" key="7">
    <source>
        <dbReference type="RuleBase" id="RU361267"/>
    </source>
</evidence>
<proteinExistence type="inferred from homology"/>
<evidence type="ECO:0000313" key="10">
    <source>
        <dbReference type="Proteomes" id="UP000675664"/>
    </source>
</evidence>
<evidence type="ECO:0000256" key="5">
    <source>
        <dbReference type="ARBA" id="ARBA00023098"/>
    </source>
</evidence>
<dbReference type="GO" id="GO:0006654">
    <property type="term" value="P:phosphatidic acid biosynthetic process"/>
    <property type="evidence" value="ECO:0007669"/>
    <property type="project" value="TreeGrafter"/>
</dbReference>
<keyword evidence="3 7" id="KW-0444">Lipid biosynthesis</keyword>
<evidence type="ECO:0000256" key="2">
    <source>
        <dbReference type="ARBA" id="ARBA00008655"/>
    </source>
</evidence>
<comment type="similarity">
    <text evidence="2 7">Belongs to the 1-acyl-sn-glycerol-3-phosphate acyltransferase family.</text>
</comment>
<comment type="caution">
    <text evidence="9">The sequence shown here is derived from an EMBL/GenBank/DDBJ whole genome shotgun (WGS) entry which is preliminary data.</text>
</comment>
<dbReference type="InterPro" id="IPR004552">
    <property type="entry name" value="AGP_acyltrans"/>
</dbReference>
<comment type="domain">
    <text evidence="7">The HXXXXD motif is essential for acyltransferase activity and may constitute the binding site for the phosphate moiety of the glycerol-3-phosphate.</text>
</comment>
<dbReference type="CDD" id="cd07989">
    <property type="entry name" value="LPLAT_AGPAT-like"/>
    <property type="match status" value="1"/>
</dbReference>
<dbReference type="InterPro" id="IPR002123">
    <property type="entry name" value="Plipid/glycerol_acylTrfase"/>
</dbReference>
<keyword evidence="5 7" id="KW-0443">Lipid metabolism</keyword>
<sequence length="247" mass="28001">MKKLYKTICFAIWMYFNLRHLRGFHYKIKHFREAGDAVKEREQILNATTTWGKGIMKKYKIKLTVTGLENVPEGPVVFVSNHQGYADIPVYGAAITTKQIGFVARISLGQIPVFGEWIRDIRSVFIQRDDPRASLKTIEEGIELLKQGFSLVIFPEGTRSRGPEMGEFKKGSLRLATKPGVPVVPVTLNGTYHVYEDKGYVHPGASVEFYIHPAIETKDMPKTEANNLAEKVEEIIKTKLTEMNSQQ</sequence>
<dbReference type="SUPFAM" id="SSF69593">
    <property type="entry name" value="Glycerol-3-phosphate (1)-acyltransferase"/>
    <property type="match status" value="1"/>
</dbReference>
<dbReference type="AlphaFoldDB" id="A0A8J8B1M2"/>
<keyword evidence="7" id="KW-0594">Phospholipid biosynthesis</keyword>
<dbReference type="Pfam" id="PF01553">
    <property type="entry name" value="Acyltransferase"/>
    <property type="match status" value="1"/>
</dbReference>
<reference evidence="9" key="1">
    <citation type="submission" date="2021-04" db="EMBL/GenBank/DDBJ databases">
        <title>Sinoanaerobacter chloroacetimidivorans sp. nov., an obligate anaerobic bacterium isolated from anaerobic sludge.</title>
        <authorList>
            <person name="Bao Y."/>
        </authorList>
    </citation>
    <scope>NUCLEOTIDE SEQUENCE</scope>
    <source>
        <strain evidence="9">BAD-6</strain>
    </source>
</reference>
<name>A0A8J8B1M2_9FIRM</name>
<dbReference type="EMBL" id="JAGSND010000006">
    <property type="protein sequence ID" value="MBR0598389.1"/>
    <property type="molecule type" value="Genomic_DNA"/>
</dbReference>
<keyword evidence="7" id="KW-1208">Phospholipid metabolism</keyword>
<dbReference type="GO" id="GO:0003841">
    <property type="term" value="F:1-acylglycerol-3-phosphate O-acyltransferase activity"/>
    <property type="evidence" value="ECO:0007669"/>
    <property type="project" value="UniProtKB-UniRule"/>
</dbReference>
<dbReference type="GO" id="GO:0016020">
    <property type="term" value="C:membrane"/>
    <property type="evidence" value="ECO:0007669"/>
    <property type="project" value="InterPro"/>
</dbReference>
<dbReference type="SMART" id="SM00563">
    <property type="entry name" value="PlsC"/>
    <property type="match status" value="1"/>
</dbReference>
<evidence type="ECO:0000256" key="1">
    <source>
        <dbReference type="ARBA" id="ARBA00005189"/>
    </source>
</evidence>
<evidence type="ECO:0000256" key="4">
    <source>
        <dbReference type="ARBA" id="ARBA00022679"/>
    </source>
</evidence>
<comment type="pathway">
    <text evidence="1">Lipid metabolism.</text>
</comment>